<dbReference type="InterPro" id="IPR011990">
    <property type="entry name" value="TPR-like_helical_dom_sf"/>
</dbReference>
<evidence type="ECO:0000259" key="1">
    <source>
        <dbReference type="Pfam" id="PF05729"/>
    </source>
</evidence>
<dbReference type="Pfam" id="PF13374">
    <property type="entry name" value="TPR_10"/>
    <property type="match status" value="1"/>
</dbReference>
<dbReference type="EMBL" id="ML976700">
    <property type="protein sequence ID" value="KAF1970583.1"/>
    <property type="molecule type" value="Genomic_DNA"/>
</dbReference>
<dbReference type="PANTHER" id="PTHR46082:SF6">
    <property type="entry name" value="AAA+ ATPASE DOMAIN-CONTAINING PROTEIN-RELATED"/>
    <property type="match status" value="1"/>
</dbReference>
<dbReference type="Pfam" id="PF13424">
    <property type="entry name" value="TPR_12"/>
    <property type="match status" value="1"/>
</dbReference>
<proteinExistence type="predicted"/>
<dbReference type="AlphaFoldDB" id="A0A6A5UZJ1"/>
<dbReference type="OrthoDB" id="20872at2759"/>
<dbReference type="InterPro" id="IPR053137">
    <property type="entry name" value="NLR-like"/>
</dbReference>
<evidence type="ECO:0000313" key="4">
    <source>
        <dbReference type="Proteomes" id="UP000800036"/>
    </source>
</evidence>
<name>A0A6A5UZJ1_9PLEO</name>
<accession>A0A6A5UZJ1</accession>
<feature type="domain" description="DUF7779" evidence="2">
    <location>
        <begin position="317"/>
        <end position="413"/>
    </location>
</feature>
<dbReference type="SUPFAM" id="SSF48452">
    <property type="entry name" value="TPR-like"/>
    <property type="match status" value="2"/>
</dbReference>
<dbReference type="Gene3D" id="3.40.50.300">
    <property type="entry name" value="P-loop containing nucleotide triphosphate hydrolases"/>
    <property type="match status" value="1"/>
</dbReference>
<dbReference type="InterPro" id="IPR007111">
    <property type="entry name" value="NACHT_NTPase"/>
</dbReference>
<dbReference type="Pfam" id="PF25000">
    <property type="entry name" value="DUF7779"/>
    <property type="match status" value="1"/>
</dbReference>
<keyword evidence="4" id="KW-1185">Reference proteome</keyword>
<evidence type="ECO:0000313" key="3">
    <source>
        <dbReference type="EMBL" id="KAF1970583.1"/>
    </source>
</evidence>
<dbReference type="Gene3D" id="1.25.40.10">
    <property type="entry name" value="Tetratricopeptide repeat domain"/>
    <property type="match status" value="1"/>
</dbReference>
<dbReference type="SUPFAM" id="SSF52540">
    <property type="entry name" value="P-loop containing nucleoside triphosphate hydrolases"/>
    <property type="match status" value="1"/>
</dbReference>
<feature type="domain" description="NACHT" evidence="1">
    <location>
        <begin position="72"/>
        <end position="227"/>
    </location>
</feature>
<sequence length="629" mass="70271">MASTTFGRANVGFQAGTINGPVHTTFHAPPKRRETPPQPSIVIPFAHDADFVDRGTLLDEICERCTQPNARIALVGLGGVGKSQLAIEYAYRTREQSPETWVLWAHASNAARLEQSFRDIADRVKIAGRQDPQINMFKLVHDWLCDSKQPWLLVLDNVDDASFLLDAESASSQTAARPLREYLPHCEHGSMLITSRSKEAARKLVEQRDIIRLEPMDEAQSQALLARKLGAPVDNSSDIELAELAAALEYMPLAIVQAAAYISQKAPLCSVAQYLDQLRKSERKRTSLLNRDEGQLRRDREAKNSIIATWQISFEHIQQTRPSAADLLSLMSFFDRQGIPRGLLQLQAKHDKDHSVDESSNDDSFEDDSLEDDAFSDDVTVLRNFCFVSANTEGTSFEMHALVQLSMRTWLSTNGKLEQWKQHFISNLYAAFPTGEYENWAKCQALFAHAKASASQKPEAASSLIEWATLLYRAAWYAESKGSAGEAETLAIQSMKVRKTVLGREHQDTVRSIAMVADAYSLGGRWDEAEKLREQGGRWDAAEELFVQVMETRKKKLGADHPSTLTSMHNLAWTWKSLERSAEAISLLQECVRLRCLALRAGHPDLVSSSKTLAAWEAEQAASTISKRS</sequence>
<reference evidence="3" key="1">
    <citation type="journal article" date="2020" name="Stud. Mycol.">
        <title>101 Dothideomycetes genomes: a test case for predicting lifestyles and emergence of pathogens.</title>
        <authorList>
            <person name="Haridas S."/>
            <person name="Albert R."/>
            <person name="Binder M."/>
            <person name="Bloem J."/>
            <person name="Labutti K."/>
            <person name="Salamov A."/>
            <person name="Andreopoulos B."/>
            <person name="Baker S."/>
            <person name="Barry K."/>
            <person name="Bills G."/>
            <person name="Bluhm B."/>
            <person name="Cannon C."/>
            <person name="Castanera R."/>
            <person name="Culley D."/>
            <person name="Daum C."/>
            <person name="Ezra D."/>
            <person name="Gonzalez J."/>
            <person name="Henrissat B."/>
            <person name="Kuo A."/>
            <person name="Liang C."/>
            <person name="Lipzen A."/>
            <person name="Lutzoni F."/>
            <person name="Magnuson J."/>
            <person name="Mondo S."/>
            <person name="Nolan M."/>
            <person name="Ohm R."/>
            <person name="Pangilinan J."/>
            <person name="Park H.-J."/>
            <person name="Ramirez L."/>
            <person name="Alfaro M."/>
            <person name="Sun H."/>
            <person name="Tritt A."/>
            <person name="Yoshinaga Y."/>
            <person name="Zwiers L.-H."/>
            <person name="Turgeon B."/>
            <person name="Goodwin S."/>
            <person name="Spatafora J."/>
            <person name="Crous P."/>
            <person name="Grigoriev I."/>
        </authorList>
    </citation>
    <scope>NUCLEOTIDE SEQUENCE</scope>
    <source>
        <strain evidence="3">CBS 107.79</strain>
    </source>
</reference>
<gene>
    <name evidence="3" type="ORF">BU23DRAFT_649800</name>
</gene>
<evidence type="ECO:0000259" key="2">
    <source>
        <dbReference type="Pfam" id="PF25000"/>
    </source>
</evidence>
<protein>
    <submittedName>
        <fullName evidence="3">Putative kinesin</fullName>
    </submittedName>
</protein>
<dbReference type="InterPro" id="IPR027417">
    <property type="entry name" value="P-loop_NTPase"/>
</dbReference>
<dbReference type="InterPro" id="IPR056681">
    <property type="entry name" value="DUF7779"/>
</dbReference>
<dbReference type="PANTHER" id="PTHR46082">
    <property type="entry name" value="ATP/GTP-BINDING PROTEIN-RELATED"/>
    <property type="match status" value="1"/>
</dbReference>
<organism evidence="3 4">
    <name type="scientific">Bimuria novae-zelandiae CBS 107.79</name>
    <dbReference type="NCBI Taxonomy" id="1447943"/>
    <lineage>
        <taxon>Eukaryota</taxon>
        <taxon>Fungi</taxon>
        <taxon>Dikarya</taxon>
        <taxon>Ascomycota</taxon>
        <taxon>Pezizomycotina</taxon>
        <taxon>Dothideomycetes</taxon>
        <taxon>Pleosporomycetidae</taxon>
        <taxon>Pleosporales</taxon>
        <taxon>Massarineae</taxon>
        <taxon>Didymosphaeriaceae</taxon>
        <taxon>Bimuria</taxon>
    </lineage>
</organism>
<dbReference type="Pfam" id="PF05729">
    <property type="entry name" value="NACHT"/>
    <property type="match status" value="1"/>
</dbReference>
<dbReference type="Proteomes" id="UP000800036">
    <property type="component" value="Unassembled WGS sequence"/>
</dbReference>